<dbReference type="EMBL" id="STGY01000071">
    <property type="protein sequence ID" value="THV37088.1"/>
    <property type="molecule type" value="Genomic_DNA"/>
</dbReference>
<dbReference type="OrthoDB" id="292843at2"/>
<sequence>MFNGLNDIDWSALQHAYGSAQEVPALLVSLRSEDPAVRRRALDECYSTVHHQGSVYDSTVAALPFLVDVAEDPGTGDRSAVVRLLVSIGESAVEQAGRGYGSDTDAGAQAVAVLRERAAVFERFASDSDPGLREAAVGAFAWCMEDAVAAGAFLRARFGEDADVQVRLAIVAAMAGLAARSETMGIAAWEWFGSVAHKGAAHPVLRFSALAYSAQVAPDRIDDGLVERGVGFLAEVRVAPVEPAAATSQSANGGVPPEVVAAFADMDRAVAETTVVTKLLGVLHGALGDRLADRAVLIRAQLSHVDDAVRLDGIRDAQGLITAWRGDHAALVDALADLLHGIGPVPARAAGALGACAPVAGAAADGLGTYVASLAGEPLAAAWHVADDELREPFQEAVLALAKLGDVRAVPYLVEALDSGVDTWKGVQVAGGLSEATGVLAPRIAAYLASLNPGSRRDTMRVNAALSALGKLGDPGTIGPIMDALTAATATNSGNDVPTAAPAALNALAALGPAAGPAADAVWALTGSANLHIQAAAVKAWWRISGDQDATVKLALNLLDASAWFAINDGASLLTEFGPDAAAALPRLRELMGHSYEWVRVSAAAAVWAIGGETETEAVLGVLLAAWNRNAVTGRVVAPLLDRMGDDARLALERIRAELANNHRGDVASLRDDEMVLGHCRAVADRFTDG</sequence>
<gene>
    <name evidence="1" type="ORF">FAB82_21335</name>
</gene>
<reference evidence="1 2" key="2">
    <citation type="submission" date="2019-05" db="EMBL/GenBank/DDBJ databases">
        <title>Glycomyces buryatensis sp. nov.</title>
        <authorList>
            <person name="Nikitina E."/>
        </authorList>
    </citation>
    <scope>NUCLEOTIDE SEQUENCE [LARGE SCALE GENOMIC DNA]</scope>
    <source>
        <strain evidence="1 2">18</strain>
    </source>
</reference>
<name>A0A4S8PZF5_9ACTN</name>
<keyword evidence="2" id="KW-1185">Reference proteome</keyword>
<dbReference type="SUPFAM" id="SSF48371">
    <property type="entry name" value="ARM repeat"/>
    <property type="match status" value="2"/>
</dbReference>
<accession>A0A4S8PZF5</accession>
<dbReference type="InterPro" id="IPR016024">
    <property type="entry name" value="ARM-type_fold"/>
</dbReference>
<dbReference type="AlphaFoldDB" id="A0A4S8PZF5"/>
<dbReference type="Proteomes" id="UP000308760">
    <property type="component" value="Unassembled WGS sequence"/>
</dbReference>
<organism evidence="1 2">
    <name type="scientific">Glycomyces buryatensis</name>
    <dbReference type="NCBI Taxonomy" id="2570927"/>
    <lineage>
        <taxon>Bacteria</taxon>
        <taxon>Bacillati</taxon>
        <taxon>Actinomycetota</taxon>
        <taxon>Actinomycetes</taxon>
        <taxon>Glycomycetales</taxon>
        <taxon>Glycomycetaceae</taxon>
        <taxon>Glycomyces</taxon>
    </lineage>
</organism>
<dbReference type="Gene3D" id="1.25.10.10">
    <property type="entry name" value="Leucine-rich Repeat Variant"/>
    <property type="match status" value="3"/>
</dbReference>
<reference evidence="2" key="1">
    <citation type="submission" date="2019-04" db="EMBL/GenBank/DDBJ databases">
        <title>Nocardioides xinjiangensis sp. nov.</title>
        <authorList>
            <person name="Liu S."/>
        </authorList>
    </citation>
    <scope>NUCLEOTIDE SEQUENCE [LARGE SCALE GENOMIC DNA]</scope>
    <source>
        <strain evidence="2">18</strain>
    </source>
</reference>
<dbReference type="InterPro" id="IPR011989">
    <property type="entry name" value="ARM-like"/>
</dbReference>
<evidence type="ECO:0000313" key="1">
    <source>
        <dbReference type="EMBL" id="THV37088.1"/>
    </source>
</evidence>
<proteinExistence type="predicted"/>
<protein>
    <submittedName>
        <fullName evidence="1">HEAT repeat domain-containing protein</fullName>
    </submittedName>
</protein>
<comment type="caution">
    <text evidence="1">The sequence shown here is derived from an EMBL/GenBank/DDBJ whole genome shotgun (WGS) entry which is preliminary data.</text>
</comment>
<evidence type="ECO:0000313" key="2">
    <source>
        <dbReference type="Proteomes" id="UP000308760"/>
    </source>
</evidence>
<dbReference type="RefSeq" id="WP_136536564.1">
    <property type="nucleotide sequence ID" value="NZ_STGY01000071.1"/>
</dbReference>